<evidence type="ECO:0000256" key="3">
    <source>
        <dbReference type="RuleBase" id="RU000363"/>
    </source>
</evidence>
<dbReference type="Proteomes" id="UP000244811">
    <property type="component" value="Chromosome 4"/>
</dbReference>
<name>A0A976SJU7_THEOR</name>
<dbReference type="EMBL" id="CP056072">
    <property type="protein sequence ID" value="UVC50151.1"/>
    <property type="molecule type" value="Genomic_DNA"/>
</dbReference>
<comment type="similarity">
    <text evidence="1 3">Belongs to the short-chain dehydrogenases/reductases (SDR) family.</text>
</comment>
<organism evidence="5 6">
    <name type="scientific">Theileria orientalis</name>
    <dbReference type="NCBI Taxonomy" id="68886"/>
    <lineage>
        <taxon>Eukaryota</taxon>
        <taxon>Sar</taxon>
        <taxon>Alveolata</taxon>
        <taxon>Apicomplexa</taxon>
        <taxon>Aconoidasida</taxon>
        <taxon>Piroplasmida</taxon>
        <taxon>Theileriidae</taxon>
        <taxon>Theileria</taxon>
    </lineage>
</organism>
<gene>
    <name evidence="5" type="ORF">MACK_004021</name>
</gene>
<dbReference type="InterPro" id="IPR002347">
    <property type="entry name" value="SDR_fam"/>
</dbReference>
<keyword evidence="2" id="KW-0560">Oxidoreductase</keyword>
<protein>
    <submittedName>
        <fullName evidence="5">Uncharacterized protein</fullName>
    </submittedName>
</protein>
<keyword evidence="4" id="KW-0472">Membrane</keyword>
<feature type="transmembrane region" description="Helical" evidence="4">
    <location>
        <begin position="63"/>
        <end position="82"/>
    </location>
</feature>
<evidence type="ECO:0000256" key="1">
    <source>
        <dbReference type="ARBA" id="ARBA00006484"/>
    </source>
</evidence>
<dbReference type="PRINTS" id="PR00080">
    <property type="entry name" value="SDRFAMILY"/>
</dbReference>
<dbReference type="AlphaFoldDB" id="A0A976SJU7"/>
<dbReference type="PRINTS" id="PR00081">
    <property type="entry name" value="GDHRDH"/>
</dbReference>
<evidence type="ECO:0000256" key="4">
    <source>
        <dbReference type="SAM" id="Phobius"/>
    </source>
</evidence>
<keyword evidence="4" id="KW-1133">Transmembrane helix</keyword>
<sequence>MMDMLKRPKLEGPFDQVYAKDNSEPMTQAEKEKKMEELNPKGLYILSYLMEPFFRSATFLHSWLLFFFIKLLKARLSLVLLAKGSVLALFLDVDTLRESHLLLMYLAVFSVGVTCILLFVHFYLSRGKTLPRRALKYIDLKGKVAIVTGGYSGIGYETVLQLLKWNCKVVICGRNKTKATNAIEKLKSTNSFDPYHVSFIEMDLDDLVSVKKAAEVFLKNYDRLDYLINNAGAYFDQCETTKLDIERNFSSNFLGHFCLTQLLLDTIKKSTGRIVNVSGMAHYHYDPTMDKLLDTKSTTSLDTSDGSTYYGRSKFFAIWLSRTIQRKMREEKQFVLCFSMSPGLVKTKMTWPMKGKTLCLLPRFMAPLIMKRPVDGAATILYLCTAPPRRLLPGAYYSDCNLGLVSKHVNDKEREERLFTIAQEMVDNVLN</sequence>
<evidence type="ECO:0000256" key="2">
    <source>
        <dbReference type="ARBA" id="ARBA00023002"/>
    </source>
</evidence>
<keyword evidence="4" id="KW-0812">Transmembrane</keyword>
<dbReference type="GO" id="GO:0016491">
    <property type="term" value="F:oxidoreductase activity"/>
    <property type="evidence" value="ECO:0007669"/>
    <property type="project" value="UniProtKB-KW"/>
</dbReference>
<accession>A0A976SJU7</accession>
<reference evidence="5" key="1">
    <citation type="submission" date="2022-07" db="EMBL/GenBank/DDBJ databases">
        <title>Evaluation of T. orientalis genome assembly methods using nanopore sequencing and analysis of variation between genomes.</title>
        <authorList>
            <person name="Yam J."/>
            <person name="Micallef M.L."/>
            <person name="Liu M."/>
            <person name="Djordjevic S.P."/>
            <person name="Bogema D.R."/>
            <person name="Jenkins C."/>
        </authorList>
    </citation>
    <scope>NUCLEOTIDE SEQUENCE</scope>
    <source>
        <strain evidence="5">Goon Nure</strain>
    </source>
</reference>
<dbReference type="Gene3D" id="3.40.50.720">
    <property type="entry name" value="NAD(P)-binding Rossmann-like Domain"/>
    <property type="match status" value="1"/>
</dbReference>
<dbReference type="SUPFAM" id="SSF51735">
    <property type="entry name" value="NAD(P)-binding Rossmann-fold domains"/>
    <property type="match status" value="1"/>
</dbReference>
<dbReference type="PANTHER" id="PTHR24320:SF148">
    <property type="entry name" value="NAD(P)-BINDING ROSSMANN-FOLD SUPERFAMILY PROTEIN"/>
    <property type="match status" value="1"/>
</dbReference>
<feature type="transmembrane region" description="Helical" evidence="4">
    <location>
        <begin position="102"/>
        <end position="124"/>
    </location>
</feature>
<dbReference type="InterPro" id="IPR036291">
    <property type="entry name" value="NAD(P)-bd_dom_sf"/>
</dbReference>
<evidence type="ECO:0000313" key="5">
    <source>
        <dbReference type="EMBL" id="UVC50151.1"/>
    </source>
</evidence>
<dbReference type="Pfam" id="PF00106">
    <property type="entry name" value="adh_short"/>
    <property type="match status" value="1"/>
</dbReference>
<evidence type="ECO:0000313" key="6">
    <source>
        <dbReference type="Proteomes" id="UP000244811"/>
    </source>
</evidence>
<proteinExistence type="inferred from homology"/>
<dbReference type="PANTHER" id="PTHR24320">
    <property type="entry name" value="RETINOL DEHYDROGENASE"/>
    <property type="match status" value="1"/>
</dbReference>